<sequence>MKDKSMTQYLLDVKSKVDALAAAGAPVEVEDVIHYTLNGLPPTYQAFKTAIRTNLRSVSLDELYTLLCSEELNLLHETTKELHDLSLHGTQTALTANRGRGRGRTPNSRGRNNSRSNYSQSNSNRGGKPPRSSISCQICGKTGHSAVKCWHRHDEMYNSDPPTALLTSSNSSNPSEWYLDSGATTHLTADPTYVQNAQPYHGTSQVTLGNGQQVPIKNTGNGFLPTPSGNLKLSHLNLVPNLSFNLLSVHQLTADNNCFITFYPHGYEIKGRPTAVFSRVHLLMGCILFNSSIRSATIQTTWLLSLFSIFLICGTGD</sequence>
<accession>A0A2I0VA70</accession>
<gene>
    <name evidence="3" type="ORF">MA16_Dca026223</name>
</gene>
<dbReference type="Pfam" id="PF14223">
    <property type="entry name" value="Retrotran_gag_2"/>
    <property type="match status" value="1"/>
</dbReference>
<proteinExistence type="predicted"/>
<dbReference type="Proteomes" id="UP000233837">
    <property type="component" value="Unassembled WGS sequence"/>
</dbReference>
<dbReference type="GO" id="GO:0003676">
    <property type="term" value="F:nucleic acid binding"/>
    <property type="evidence" value="ECO:0007669"/>
    <property type="project" value="InterPro"/>
</dbReference>
<reference evidence="3 4" key="2">
    <citation type="journal article" date="2017" name="Nature">
        <title>The Apostasia genome and the evolution of orchids.</title>
        <authorList>
            <person name="Zhang G.Q."/>
            <person name="Liu K.W."/>
            <person name="Li Z."/>
            <person name="Lohaus R."/>
            <person name="Hsiao Y.Y."/>
            <person name="Niu S.C."/>
            <person name="Wang J.Y."/>
            <person name="Lin Y.C."/>
            <person name="Xu Q."/>
            <person name="Chen L.J."/>
            <person name="Yoshida K."/>
            <person name="Fujiwara S."/>
            <person name="Wang Z.W."/>
            <person name="Zhang Y.Q."/>
            <person name="Mitsuda N."/>
            <person name="Wang M."/>
            <person name="Liu G.H."/>
            <person name="Pecoraro L."/>
            <person name="Huang H.X."/>
            <person name="Xiao X.J."/>
            <person name="Lin M."/>
            <person name="Wu X.Y."/>
            <person name="Wu W.L."/>
            <person name="Chen Y.Y."/>
            <person name="Chang S.B."/>
            <person name="Sakamoto S."/>
            <person name="Ohme-Takagi M."/>
            <person name="Yagi M."/>
            <person name="Zeng S.J."/>
            <person name="Shen C.Y."/>
            <person name="Yeh C.M."/>
            <person name="Luo Y.B."/>
            <person name="Tsai W.C."/>
            <person name="Van de Peer Y."/>
            <person name="Liu Z.J."/>
        </authorList>
    </citation>
    <scope>NUCLEOTIDE SEQUENCE [LARGE SCALE GENOMIC DNA]</scope>
    <source>
        <tissue evidence="3">The whole plant</tissue>
    </source>
</reference>
<feature type="compositionally biased region" description="Low complexity" evidence="1">
    <location>
        <begin position="104"/>
        <end position="127"/>
    </location>
</feature>
<evidence type="ECO:0000259" key="2">
    <source>
        <dbReference type="Pfam" id="PF22936"/>
    </source>
</evidence>
<dbReference type="EMBL" id="KZ503966">
    <property type="protein sequence ID" value="PKU60303.1"/>
    <property type="molecule type" value="Genomic_DNA"/>
</dbReference>
<feature type="domain" description="Retrovirus-related Pol polyprotein from transposon TNT 1-94-like beta-barrel" evidence="2">
    <location>
        <begin position="177"/>
        <end position="254"/>
    </location>
</feature>
<evidence type="ECO:0000256" key="1">
    <source>
        <dbReference type="SAM" id="MobiDB-lite"/>
    </source>
</evidence>
<feature type="region of interest" description="Disordered" evidence="1">
    <location>
        <begin position="86"/>
        <end position="135"/>
    </location>
</feature>
<dbReference type="InterPro" id="IPR054722">
    <property type="entry name" value="PolX-like_BBD"/>
</dbReference>
<evidence type="ECO:0000313" key="4">
    <source>
        <dbReference type="Proteomes" id="UP000233837"/>
    </source>
</evidence>
<dbReference type="InterPro" id="IPR036875">
    <property type="entry name" value="Znf_CCHC_sf"/>
</dbReference>
<organism evidence="3 4">
    <name type="scientific">Dendrobium catenatum</name>
    <dbReference type="NCBI Taxonomy" id="906689"/>
    <lineage>
        <taxon>Eukaryota</taxon>
        <taxon>Viridiplantae</taxon>
        <taxon>Streptophyta</taxon>
        <taxon>Embryophyta</taxon>
        <taxon>Tracheophyta</taxon>
        <taxon>Spermatophyta</taxon>
        <taxon>Magnoliopsida</taxon>
        <taxon>Liliopsida</taxon>
        <taxon>Asparagales</taxon>
        <taxon>Orchidaceae</taxon>
        <taxon>Epidendroideae</taxon>
        <taxon>Malaxideae</taxon>
        <taxon>Dendrobiinae</taxon>
        <taxon>Dendrobium</taxon>
    </lineage>
</organism>
<keyword evidence="4" id="KW-1185">Reference proteome</keyword>
<protein>
    <submittedName>
        <fullName evidence="3">Retrovirus-related Pol polyprotein from transposon TNT 1-94</fullName>
    </submittedName>
</protein>
<dbReference type="SUPFAM" id="SSF57756">
    <property type="entry name" value="Retrovirus zinc finger-like domains"/>
    <property type="match status" value="1"/>
</dbReference>
<dbReference type="Pfam" id="PF22936">
    <property type="entry name" value="Pol_BBD"/>
    <property type="match status" value="1"/>
</dbReference>
<evidence type="ECO:0000313" key="3">
    <source>
        <dbReference type="EMBL" id="PKU60303.1"/>
    </source>
</evidence>
<name>A0A2I0VA70_9ASPA</name>
<dbReference type="PANTHER" id="PTHR47481">
    <property type="match status" value="1"/>
</dbReference>
<reference evidence="3 4" key="1">
    <citation type="journal article" date="2016" name="Sci. Rep.">
        <title>The Dendrobium catenatum Lindl. genome sequence provides insights into polysaccharide synthase, floral development and adaptive evolution.</title>
        <authorList>
            <person name="Zhang G.Q."/>
            <person name="Xu Q."/>
            <person name="Bian C."/>
            <person name="Tsai W.C."/>
            <person name="Yeh C.M."/>
            <person name="Liu K.W."/>
            <person name="Yoshida K."/>
            <person name="Zhang L.S."/>
            <person name="Chang S.B."/>
            <person name="Chen F."/>
            <person name="Shi Y."/>
            <person name="Su Y.Y."/>
            <person name="Zhang Y.Q."/>
            <person name="Chen L.J."/>
            <person name="Yin Y."/>
            <person name="Lin M."/>
            <person name="Huang H."/>
            <person name="Deng H."/>
            <person name="Wang Z.W."/>
            <person name="Zhu S.L."/>
            <person name="Zhao X."/>
            <person name="Deng C."/>
            <person name="Niu S.C."/>
            <person name="Huang J."/>
            <person name="Wang M."/>
            <person name="Liu G.H."/>
            <person name="Yang H.J."/>
            <person name="Xiao X.J."/>
            <person name="Hsiao Y.Y."/>
            <person name="Wu W.L."/>
            <person name="Chen Y.Y."/>
            <person name="Mitsuda N."/>
            <person name="Ohme-Takagi M."/>
            <person name="Luo Y.B."/>
            <person name="Van de Peer Y."/>
            <person name="Liu Z.J."/>
        </authorList>
    </citation>
    <scope>NUCLEOTIDE SEQUENCE [LARGE SCALE GENOMIC DNA]</scope>
    <source>
        <tissue evidence="3">The whole plant</tissue>
    </source>
</reference>
<dbReference type="AlphaFoldDB" id="A0A2I0VA70"/>
<dbReference type="GO" id="GO:0008270">
    <property type="term" value="F:zinc ion binding"/>
    <property type="evidence" value="ECO:0007669"/>
    <property type="project" value="InterPro"/>
</dbReference>
<dbReference type="PANTHER" id="PTHR47481:SF21">
    <property type="entry name" value="BASIC-LEUCINE ZIPPER TRANSCRIPTION FACTOR Q-RELATED"/>
    <property type="match status" value="1"/>
</dbReference>